<protein>
    <recommendedName>
        <fullName evidence="2">DNA topoisomerase III</fullName>
    </recommendedName>
</protein>
<evidence type="ECO:0008006" key="2">
    <source>
        <dbReference type="Google" id="ProtNLM"/>
    </source>
</evidence>
<reference evidence="1" key="1">
    <citation type="submission" date="2018-05" db="EMBL/GenBank/DDBJ databases">
        <authorList>
            <person name="Lanie J.A."/>
            <person name="Ng W.-L."/>
            <person name="Kazmierczak K.M."/>
            <person name="Andrzejewski T.M."/>
            <person name="Davidsen T.M."/>
            <person name="Wayne K.J."/>
            <person name="Tettelin H."/>
            <person name="Glass J.I."/>
            <person name="Rusch D."/>
            <person name="Podicherti R."/>
            <person name="Tsui H.-C.T."/>
            <person name="Winkler M.E."/>
        </authorList>
    </citation>
    <scope>NUCLEOTIDE SEQUENCE</scope>
</reference>
<sequence length="37" mass="4543">EKFISKKGRPFKAYLVWDARKKQTRFEFEPRKPKKSS</sequence>
<evidence type="ECO:0000313" key="1">
    <source>
        <dbReference type="EMBL" id="SVD93064.1"/>
    </source>
</evidence>
<feature type="non-terminal residue" evidence="1">
    <location>
        <position position="1"/>
    </location>
</feature>
<dbReference type="EMBL" id="UINC01182703">
    <property type="protein sequence ID" value="SVD93064.1"/>
    <property type="molecule type" value="Genomic_DNA"/>
</dbReference>
<dbReference type="InterPro" id="IPR025589">
    <property type="entry name" value="Toprim_C_rpt"/>
</dbReference>
<name>A0A382ZC45_9ZZZZ</name>
<accession>A0A382ZC45</accession>
<dbReference type="AlphaFoldDB" id="A0A382ZC45"/>
<organism evidence="1">
    <name type="scientific">marine metagenome</name>
    <dbReference type="NCBI Taxonomy" id="408172"/>
    <lineage>
        <taxon>unclassified sequences</taxon>
        <taxon>metagenomes</taxon>
        <taxon>ecological metagenomes</taxon>
    </lineage>
</organism>
<gene>
    <name evidence="1" type="ORF">METZ01_LOCUS445918</name>
</gene>
<proteinExistence type="predicted"/>
<dbReference type="Pfam" id="PF13342">
    <property type="entry name" value="Toprim_Crpt"/>
    <property type="match status" value="1"/>
</dbReference>